<evidence type="ECO:0000256" key="8">
    <source>
        <dbReference type="ARBA" id="ARBA00023163"/>
    </source>
</evidence>
<feature type="domain" description="Helicase C-terminal" evidence="12">
    <location>
        <begin position="491"/>
        <end position="645"/>
    </location>
</feature>
<keyword evidence="1 9" id="KW-0547">Nucleotide-binding</keyword>
<dbReference type="CDD" id="cd18011">
    <property type="entry name" value="DEXDc_RapA"/>
    <property type="match status" value="1"/>
</dbReference>
<evidence type="ECO:0000256" key="1">
    <source>
        <dbReference type="ARBA" id="ARBA00022741"/>
    </source>
</evidence>
<proteinExistence type="inferred from homology"/>
<dbReference type="Gene3D" id="3.40.50.10810">
    <property type="entry name" value="Tandem AAA-ATPase domain"/>
    <property type="match status" value="1"/>
</dbReference>
<dbReference type="InterPro" id="IPR049730">
    <property type="entry name" value="SNF2/RAD54-like_C"/>
</dbReference>
<dbReference type="GO" id="GO:0004386">
    <property type="term" value="F:helicase activity"/>
    <property type="evidence" value="ECO:0007669"/>
    <property type="project" value="UniProtKB-UniRule"/>
</dbReference>
<keyword evidence="7 9" id="KW-0010">Activator</keyword>
<dbReference type="Pfam" id="PF18339">
    <property type="entry name" value="Tudor_1_RapA"/>
    <property type="match status" value="1"/>
</dbReference>
<dbReference type="Pfam" id="PF00176">
    <property type="entry name" value="SNF2-rel_dom"/>
    <property type="match status" value="1"/>
</dbReference>
<protein>
    <recommendedName>
        <fullName evidence="9">RNA polymerase-associated protein RapA</fullName>
        <ecNumber evidence="9">3.6.4.-</ecNumber>
    </recommendedName>
    <alternativeName>
        <fullName evidence="9">ATP-dependent helicase HepA</fullName>
    </alternativeName>
</protein>
<dbReference type="Proteomes" id="UP001222434">
    <property type="component" value="Unassembled WGS sequence"/>
</dbReference>
<dbReference type="Gene3D" id="2.30.30.140">
    <property type="match status" value="1"/>
</dbReference>
<keyword evidence="8 9" id="KW-0804">Transcription</keyword>
<dbReference type="EMBL" id="JAILSO010000001">
    <property type="protein sequence ID" value="MDE1476717.1"/>
    <property type="molecule type" value="Genomic_DNA"/>
</dbReference>
<dbReference type="GO" id="GO:0003677">
    <property type="term" value="F:DNA binding"/>
    <property type="evidence" value="ECO:0007669"/>
    <property type="project" value="UniProtKB-KW"/>
</dbReference>
<keyword evidence="6 9" id="KW-0238">DNA-binding</keyword>
<dbReference type="Gene3D" id="6.10.140.2230">
    <property type="match status" value="1"/>
</dbReference>
<evidence type="ECO:0000256" key="9">
    <source>
        <dbReference type="HAMAP-Rule" id="MF_01821"/>
    </source>
</evidence>
<dbReference type="PANTHER" id="PTHR45766">
    <property type="entry name" value="DNA ANNEALING HELICASE AND ENDONUCLEASE ZRANB3 FAMILY MEMBER"/>
    <property type="match status" value="1"/>
</dbReference>
<evidence type="ECO:0000256" key="2">
    <source>
        <dbReference type="ARBA" id="ARBA00022801"/>
    </source>
</evidence>
<dbReference type="PROSITE" id="PS51194">
    <property type="entry name" value="HELICASE_CTER"/>
    <property type="match status" value="1"/>
</dbReference>
<dbReference type="InterPro" id="IPR040765">
    <property type="entry name" value="Tudor_1_RapA"/>
</dbReference>
<dbReference type="SMART" id="SM00490">
    <property type="entry name" value="HELICc"/>
    <property type="match status" value="1"/>
</dbReference>
<keyword evidence="2 9" id="KW-0378">Hydrolase</keyword>
<dbReference type="InterPro" id="IPR000330">
    <property type="entry name" value="SNF2_N"/>
</dbReference>
<reference evidence="13" key="1">
    <citation type="submission" date="2021-08" db="EMBL/GenBank/DDBJ databases">
        <authorList>
            <person name="Papudeshi B."/>
            <person name="Bashey-Visser F."/>
        </authorList>
    </citation>
    <scope>NUCLEOTIDE SEQUENCE</scope>
    <source>
        <strain evidence="13">MC_266_E_2016</strain>
    </source>
</reference>
<dbReference type="RefSeq" id="WP_274711281.1">
    <property type="nucleotide sequence ID" value="NZ_JAILSO010000001.1"/>
</dbReference>
<feature type="binding site" evidence="9">
    <location>
        <begin position="177"/>
        <end position="184"/>
    </location>
    <ligand>
        <name>ATP</name>
        <dbReference type="ChEBI" id="CHEBI:30616"/>
    </ligand>
</feature>
<dbReference type="GO" id="GO:0006355">
    <property type="term" value="P:regulation of DNA-templated transcription"/>
    <property type="evidence" value="ECO:0007669"/>
    <property type="project" value="UniProtKB-UniRule"/>
</dbReference>
<dbReference type="EC" id="3.6.4.-" evidence="9"/>
<evidence type="ECO:0000256" key="6">
    <source>
        <dbReference type="ARBA" id="ARBA00023125"/>
    </source>
</evidence>
<dbReference type="AlphaFoldDB" id="A0AAJ1J363"/>
<dbReference type="InterPro" id="IPR001650">
    <property type="entry name" value="Helicase_C-like"/>
</dbReference>
<keyword evidence="3 9" id="KW-0347">Helicase</keyword>
<dbReference type="InterPro" id="IPR057342">
    <property type="entry name" value="DEXDc_RapA"/>
</dbReference>
<comment type="function">
    <text evidence="9">Transcription regulator that activates transcription by stimulating RNA polymerase (RNAP) recycling in case of stress conditions such as supercoiled DNA or high salt concentrations. Probably acts by releasing the RNAP, when it is trapped or immobilized on tightly supercoiled DNA. Does not activate transcription on linear DNA. Probably not involved in DNA repair.</text>
</comment>
<feature type="coiled-coil region" evidence="10">
    <location>
        <begin position="668"/>
        <end position="695"/>
    </location>
</feature>
<dbReference type="Pfam" id="PF00271">
    <property type="entry name" value="Helicase_C"/>
    <property type="match status" value="1"/>
</dbReference>
<dbReference type="NCBIfam" id="NF003426">
    <property type="entry name" value="PRK04914.1"/>
    <property type="match status" value="1"/>
</dbReference>
<dbReference type="FunFam" id="3.40.50.10810:FF:000012">
    <property type="entry name" value="RNA polymerase-associated protein RapA"/>
    <property type="match status" value="1"/>
</dbReference>
<dbReference type="Gene3D" id="6.10.140.1500">
    <property type="match status" value="1"/>
</dbReference>
<feature type="short sequence motif" description="DEAH box" evidence="9">
    <location>
        <begin position="280"/>
        <end position="283"/>
    </location>
</feature>
<name>A0AAJ1J363_XENBV</name>
<dbReference type="SUPFAM" id="SSF52540">
    <property type="entry name" value="P-loop containing nucleoside triphosphate hydrolases"/>
    <property type="match status" value="2"/>
</dbReference>
<dbReference type="InterPro" id="IPR040766">
    <property type="entry name" value="Tudor_2_RapA"/>
</dbReference>
<comment type="caution">
    <text evidence="13">The sequence shown here is derived from an EMBL/GenBank/DDBJ whole genome shotgun (WGS) entry which is preliminary data.</text>
</comment>
<sequence>MPFTLGQRWISDTESELGLGTVVALDTRMVTLLFPASGENRLYARNDSPITRVMFNAGDTLTSHEGWKLKVDEVQQDNGLLIYIGTRLDTEEENITLREVFLDSKLTFNKPQDRLFAGQIDRMDRFALRFRARKHQSEQFRLAESGLRGIRASLIPHQLHIANEVGKRHAPRVLLADEVGLGKTIEAGMVIHQQLMAGRAERVLVIVPESLQHQWLVEMLRRFNLRFSLFDDGRYSEALHDSDNPFETEQLIICSLDFVRRNKQRFEHLLEASWDLMVVDEAHHLEWSEKAPSREYQVIEELAEQIPSVLLLTATPEQLGQESHFARLRLLDPNRFHDYQAFIDEQQTYRPVADAVTLLLSGETLNNDQQNLIVELISEQDIEPLLKAANSHQDEESEKSRRELVAMLMDRHGTSRLLFRNTRGGVKGFPHRELHEIKLPLPAQYQTAIKVSEIMGAKKSVEARAKDMLYPERIYQEFEGENATWWNFDPRVEWLLGFLLANRDEKVLVICAKAETALQLEQVLREREGIRSAVFHEGLSLLERDRAAAYFASEDEGAQVLLCSEIGSEGRNFQFANQLVMFDLPFNPDLLEQRIGRLDRIGQSRNIKISIPYLENTAQSILLRWYHEGLNAFEQTCPTGRPIYDKYYETLVNFLAKPNEQAGFTPFITECREHHEQLRQQLEQGRDRLLEMNSNGGEQGQKLAETIAAQDNDTDLVSFALNLFDIIGINQEDRSDNIITLNPSDHMLVPDFPGLPADGCSITFDREKALSREDTQFLSWEHPIIRNGLDLILSGDTGSCAVSILKNKALPVGTLLVELIYVVEAQAPKHLQLTRFLPPTPVRLLMDLKGTNLAPQVEFESFNRQLNAINRHNASKLVSAVQKEVHAILQQSEPLVEQQAREVIEKAKKEADNVLSAELSRLEALKAVNPNIRDDELEAVDSEHKHLLLNLDQANWRLDAIRLVVVSHH</sequence>
<dbReference type="Gene3D" id="2.30.30.930">
    <property type="match status" value="1"/>
</dbReference>
<organism evidence="13 14">
    <name type="scientific">Xenorhabdus bovienii</name>
    <name type="common">Xenorhabdus nematophila subsp. bovienii</name>
    <dbReference type="NCBI Taxonomy" id="40576"/>
    <lineage>
        <taxon>Bacteria</taxon>
        <taxon>Pseudomonadati</taxon>
        <taxon>Pseudomonadota</taxon>
        <taxon>Gammaproteobacteria</taxon>
        <taxon>Enterobacterales</taxon>
        <taxon>Morganellaceae</taxon>
        <taxon>Xenorhabdus</taxon>
    </lineage>
</organism>
<dbReference type="HAMAP" id="MF_01821">
    <property type="entry name" value="Helicase_RapA"/>
    <property type="match status" value="1"/>
</dbReference>
<dbReference type="InterPro" id="IPR022737">
    <property type="entry name" value="RapA_C"/>
</dbReference>
<dbReference type="PANTHER" id="PTHR45766:SF6">
    <property type="entry name" value="SWI_SNF-RELATED MATRIX-ASSOCIATED ACTIN-DEPENDENT REGULATOR OF CHROMATIN SUBFAMILY A-LIKE PROTEIN 1"/>
    <property type="match status" value="1"/>
</dbReference>
<dbReference type="GO" id="GO:0005524">
    <property type="term" value="F:ATP binding"/>
    <property type="evidence" value="ECO:0007669"/>
    <property type="project" value="UniProtKB-UniRule"/>
</dbReference>
<dbReference type="Pfam" id="PF12137">
    <property type="entry name" value="RapA_C"/>
    <property type="match status" value="1"/>
</dbReference>
<evidence type="ECO:0000256" key="10">
    <source>
        <dbReference type="SAM" id="Coils"/>
    </source>
</evidence>
<reference evidence="13" key="2">
    <citation type="journal article" date="2022" name="J. Evol. Biol.">
        <title>Pre- and post-association barriers to host switching in sympatric mutualists.</title>
        <authorList>
            <person name="Dinges Z.M."/>
            <person name="Phillips R.K."/>
            <person name="Lively C.M."/>
            <person name="Bashey F."/>
        </authorList>
    </citation>
    <scope>NUCLEOTIDE SEQUENCE</scope>
    <source>
        <strain evidence="13">MC_266_E_2016</strain>
    </source>
</reference>
<keyword evidence="5 9" id="KW-0805">Transcription regulation</keyword>
<dbReference type="Pfam" id="PF18337">
    <property type="entry name" value="Tudor_RapA"/>
    <property type="match status" value="1"/>
</dbReference>
<dbReference type="InterPro" id="IPR023949">
    <property type="entry name" value="Helicase_RapA"/>
</dbReference>
<evidence type="ECO:0000256" key="5">
    <source>
        <dbReference type="ARBA" id="ARBA00023015"/>
    </source>
</evidence>
<dbReference type="SMART" id="SM00487">
    <property type="entry name" value="DEXDc"/>
    <property type="match status" value="1"/>
</dbReference>
<evidence type="ECO:0000256" key="3">
    <source>
        <dbReference type="ARBA" id="ARBA00022806"/>
    </source>
</evidence>
<comment type="subunit">
    <text evidence="9">Interacts with the RNAP. Has a higher affinity for the core RNAP than for the holoenzyme. Its ATPase activity is stimulated by binding to RNAP.</text>
</comment>
<dbReference type="InterPro" id="IPR027417">
    <property type="entry name" value="P-loop_NTPase"/>
</dbReference>
<evidence type="ECO:0000313" key="14">
    <source>
        <dbReference type="Proteomes" id="UP001222434"/>
    </source>
</evidence>
<evidence type="ECO:0000259" key="12">
    <source>
        <dbReference type="PROSITE" id="PS51194"/>
    </source>
</evidence>
<comment type="similarity">
    <text evidence="9">Belongs to the SNF2/RAD54 helicase family. RapA subfamily.</text>
</comment>
<evidence type="ECO:0000256" key="4">
    <source>
        <dbReference type="ARBA" id="ARBA00022840"/>
    </source>
</evidence>
<dbReference type="CDD" id="cd18793">
    <property type="entry name" value="SF2_C_SNF"/>
    <property type="match status" value="1"/>
</dbReference>
<dbReference type="GO" id="GO:0016817">
    <property type="term" value="F:hydrolase activity, acting on acid anhydrides"/>
    <property type="evidence" value="ECO:0007669"/>
    <property type="project" value="InterPro"/>
</dbReference>
<keyword evidence="10" id="KW-0175">Coiled coil</keyword>
<dbReference type="Gene3D" id="3.30.360.80">
    <property type="match status" value="1"/>
</dbReference>
<dbReference type="PROSITE" id="PS51192">
    <property type="entry name" value="HELICASE_ATP_BIND_1"/>
    <property type="match status" value="1"/>
</dbReference>
<gene>
    <name evidence="9 13" type="primary">rapA</name>
    <name evidence="13" type="ORF">KKJ01_00225</name>
</gene>
<evidence type="ECO:0000256" key="7">
    <source>
        <dbReference type="ARBA" id="ARBA00023159"/>
    </source>
</evidence>
<evidence type="ECO:0000313" key="13">
    <source>
        <dbReference type="EMBL" id="MDE1476717.1"/>
    </source>
</evidence>
<keyword evidence="4 9" id="KW-0067">ATP-binding</keyword>
<feature type="domain" description="Helicase ATP-binding" evidence="11">
    <location>
        <begin position="164"/>
        <end position="334"/>
    </location>
</feature>
<accession>A0AAJ1J363</accession>
<dbReference type="InterPro" id="IPR038718">
    <property type="entry name" value="SNF2-like_sf"/>
</dbReference>
<evidence type="ECO:0000259" key="11">
    <source>
        <dbReference type="PROSITE" id="PS51192"/>
    </source>
</evidence>
<dbReference type="InterPro" id="IPR014001">
    <property type="entry name" value="Helicase_ATP-bd"/>
</dbReference>
<dbReference type="Gene3D" id="3.40.50.300">
    <property type="entry name" value="P-loop containing nucleotide triphosphate hydrolases"/>
    <property type="match status" value="1"/>
</dbReference>